<protein>
    <submittedName>
        <fullName evidence="1">Uncharacterized protein</fullName>
    </submittedName>
</protein>
<dbReference type="AlphaFoldDB" id="A0A1X7BXJ7"/>
<dbReference type="EMBL" id="FWXB01000024">
    <property type="protein sequence ID" value="SMC14324.1"/>
    <property type="molecule type" value="Genomic_DNA"/>
</dbReference>
<reference evidence="1 2" key="1">
    <citation type="submission" date="2017-03" db="EMBL/GenBank/DDBJ databases">
        <authorList>
            <person name="Afonso C.L."/>
            <person name="Miller P.J."/>
            <person name="Scott M.A."/>
            <person name="Spackman E."/>
            <person name="Goraichik I."/>
            <person name="Dimitrov K.M."/>
            <person name="Suarez D.L."/>
            <person name="Swayne D.E."/>
        </authorList>
    </citation>
    <scope>NUCLEOTIDE SEQUENCE [LARGE SCALE GENOMIC DNA]</scope>
    <source>
        <strain evidence="1 2">CECT 7745</strain>
    </source>
</reference>
<organism evidence="1 2">
    <name type="scientific">Roseovarius aestuarii</name>
    <dbReference type="NCBI Taxonomy" id="475083"/>
    <lineage>
        <taxon>Bacteria</taxon>
        <taxon>Pseudomonadati</taxon>
        <taxon>Pseudomonadota</taxon>
        <taxon>Alphaproteobacteria</taxon>
        <taxon>Rhodobacterales</taxon>
        <taxon>Roseobacteraceae</taxon>
        <taxon>Roseovarius</taxon>
    </lineage>
</organism>
<name>A0A1X7BXJ7_9RHOB</name>
<sequence>MDENKKYEGSLRAKVCKDGSEEYWCELVSHGIPHRKKLSSGLTLLEARSQATQLEREQINEEIARRQYFHVESSGISRGVSGDLAETKVGKFLIRELEIELDNLSSEQLSEFHLTILKMHSPQPYDISGKDLRASKKKIKQAQSALSKILNLMDELRYAPTENFLSASMPGVLETVFSLSQHLIEVERQIEVDLHLRSKAPKGDHAKKYFCELAIRAFLTWQRDWRDDQDIGITYPEDWRGSFKTTIVDGEPGSPMLVFVDRATEDFYPDILGWDFNAHHYAKQLKYLVDRPDSQLDLPVRKRE</sequence>
<accession>A0A1X7BXJ7</accession>
<proteinExistence type="predicted"/>
<evidence type="ECO:0000313" key="1">
    <source>
        <dbReference type="EMBL" id="SMC14324.1"/>
    </source>
</evidence>
<keyword evidence="2" id="KW-1185">Reference proteome</keyword>
<dbReference type="RefSeq" id="WP_085802227.1">
    <property type="nucleotide sequence ID" value="NZ_FWXB01000024.1"/>
</dbReference>
<evidence type="ECO:0000313" key="2">
    <source>
        <dbReference type="Proteomes" id="UP000193224"/>
    </source>
</evidence>
<dbReference type="Proteomes" id="UP000193224">
    <property type="component" value="Unassembled WGS sequence"/>
</dbReference>
<gene>
    <name evidence="1" type="ORF">ROA7745_04190</name>
</gene>